<dbReference type="HOGENOM" id="CLU_2733823_0_0_9"/>
<keyword evidence="1" id="KW-0812">Transmembrane</keyword>
<evidence type="ECO:0000313" key="3">
    <source>
        <dbReference type="Proteomes" id="UP000014136"/>
    </source>
</evidence>
<dbReference type="RefSeq" id="WP_016175143.1">
    <property type="nucleotide sequence ID" value="NZ_KE136523.1"/>
</dbReference>
<keyword evidence="1" id="KW-0472">Membrane</keyword>
<keyword evidence="1" id="KW-1133">Transmembrane helix</keyword>
<organism evidence="2 3">
    <name type="scientific">Enterococcus saccharolyticus subsp. saccharolyticus ATCC 43076</name>
    <dbReference type="NCBI Taxonomy" id="1139996"/>
    <lineage>
        <taxon>Bacteria</taxon>
        <taxon>Bacillati</taxon>
        <taxon>Bacillota</taxon>
        <taxon>Bacilli</taxon>
        <taxon>Lactobacillales</taxon>
        <taxon>Enterococcaceae</taxon>
        <taxon>Enterococcus</taxon>
    </lineage>
</organism>
<dbReference type="Proteomes" id="UP000014136">
    <property type="component" value="Unassembled WGS sequence"/>
</dbReference>
<sequence length="71" mass="8047">MKINGKQLLVISWWLHLGMICLVFGLWFLFIFNGDFTQVPKITWQSGSSLFFIVGLQLSLLVTLMGIGLSQ</sequence>
<proteinExistence type="predicted"/>
<accession>S0J937</accession>
<gene>
    <name evidence="2" type="ORF">OMQ_01346</name>
</gene>
<keyword evidence="3" id="KW-1185">Reference proteome</keyword>
<dbReference type="EMBL" id="AHYT01000004">
    <property type="protein sequence ID" value="EOT29394.1"/>
    <property type="molecule type" value="Genomic_DNA"/>
</dbReference>
<feature type="transmembrane region" description="Helical" evidence="1">
    <location>
        <begin position="7"/>
        <end position="30"/>
    </location>
</feature>
<name>S0J937_9ENTE</name>
<dbReference type="AlphaFoldDB" id="S0J937"/>
<reference evidence="2 3" key="1">
    <citation type="submission" date="2013-03" db="EMBL/GenBank/DDBJ databases">
        <title>The Genome Sequence of Enterococcus saccharolyticus ATCC_43076 (Illumina only assembly).</title>
        <authorList>
            <consortium name="The Broad Institute Genomics Platform"/>
            <consortium name="The Broad Institute Genome Sequencing Center for Infectious Disease"/>
            <person name="Earl A."/>
            <person name="Russ C."/>
            <person name="Gilmore M."/>
            <person name="Surin D."/>
            <person name="Walker B."/>
            <person name="Young S."/>
            <person name="Zeng Q."/>
            <person name="Gargeya S."/>
            <person name="Fitzgerald M."/>
            <person name="Haas B."/>
            <person name="Abouelleil A."/>
            <person name="Allen A.W."/>
            <person name="Alvarado L."/>
            <person name="Arachchi H.M."/>
            <person name="Berlin A.M."/>
            <person name="Chapman S.B."/>
            <person name="Gainer-Dewar J."/>
            <person name="Goldberg J."/>
            <person name="Griggs A."/>
            <person name="Gujja S."/>
            <person name="Hansen M."/>
            <person name="Howarth C."/>
            <person name="Imamovic A."/>
            <person name="Ireland A."/>
            <person name="Larimer J."/>
            <person name="McCowan C."/>
            <person name="Murphy C."/>
            <person name="Pearson M."/>
            <person name="Poon T.W."/>
            <person name="Priest M."/>
            <person name="Roberts A."/>
            <person name="Saif S."/>
            <person name="Shea T."/>
            <person name="Sisk P."/>
            <person name="Sykes S."/>
            <person name="Wortman J."/>
            <person name="Nusbaum C."/>
            <person name="Birren B."/>
        </authorList>
    </citation>
    <scope>NUCLEOTIDE SEQUENCE [LARGE SCALE GENOMIC DNA]</scope>
    <source>
        <strain evidence="2 3">ATCC 43076</strain>
    </source>
</reference>
<evidence type="ECO:0000313" key="2">
    <source>
        <dbReference type="EMBL" id="EOT29394.1"/>
    </source>
</evidence>
<evidence type="ECO:0000256" key="1">
    <source>
        <dbReference type="SAM" id="Phobius"/>
    </source>
</evidence>
<protein>
    <submittedName>
        <fullName evidence="2">Uncharacterized protein</fullName>
    </submittedName>
</protein>
<feature type="transmembrane region" description="Helical" evidence="1">
    <location>
        <begin position="50"/>
        <end position="69"/>
    </location>
</feature>
<comment type="caution">
    <text evidence="2">The sequence shown here is derived from an EMBL/GenBank/DDBJ whole genome shotgun (WGS) entry which is preliminary data.</text>
</comment>